<proteinExistence type="predicted"/>
<sequence length="610" mass="69132">MLCDVSSRSHPNSLLLGNVMHKVAKGFCSSSLTSDAGMQSVKDMKPNDGLLAGKTVALKDMISVKDVPMLMGTEFVEGFIPNTDATVTRRLLEAGGHITGKAAFDMQVIGKRWEEEKVYRVGYAWELANDWKQLDYSWGSRIDERDGHPHAFATWWHYTCFEAPRPQRTTSGQVSQSALARQQSISSHFQNQISTWASTLLHPRFEAHIRKMTESSGLDGLLARFKEQARAAIRAEFRAENESLRVENTMLRDQIQKKDLLLRDVTRERDEYTKKVQSQQLEIKKLRGRMSTEGSLRSGRISDAQKSPESFDRDIDHKAPPVSMDEHLDDMYEVAQQSIETQLGPAARGVAFLGFRILEKPGAKFYRDIFDESTSKDEGASLRKAALAFSPSRVKTHSLRPHKWELGGIGNEEAKHEVVGSISPEGQEPQHPKISSPLSSRRTIHRKPQERGRNEMPRHNRSPAEDKATIKGGEAQTPHQEDDRVLLNSRKRFAEDMAPEEFAAMLPTRRSVCVRCWRTSELCDRGAQCRACQRDNVTCVHSICGHGLDCRHARCAKIHPGQYDEDDEDWVLDNVDMSGRNKGIDRDERSWLTRPVRDSWRPGVDHGKRN</sequence>
<dbReference type="InterPro" id="IPR000120">
    <property type="entry name" value="Amidase"/>
</dbReference>
<dbReference type="OrthoDB" id="10548893at2759"/>
<feature type="region of interest" description="Disordered" evidence="1">
    <location>
        <begin position="287"/>
        <end position="323"/>
    </location>
</feature>
<dbReference type="Gene3D" id="3.90.1300.10">
    <property type="entry name" value="Amidase signature (AS) domain"/>
    <property type="match status" value="1"/>
</dbReference>
<dbReference type="PANTHER" id="PTHR11895:SF83">
    <property type="entry name" value="AMIDASE"/>
    <property type="match status" value="1"/>
</dbReference>
<reference evidence="3 4" key="1">
    <citation type="submission" date="2015-07" db="EMBL/GenBank/DDBJ databases">
        <title>Comparative genomics of the Sigatoka disease complex on banana suggests a link between parallel evolutionary changes in Pseudocercospora fijiensis and Pseudocercospora eumusae and increased virulence on the banana host.</title>
        <authorList>
            <person name="Chang T.-C."/>
            <person name="Salvucci A."/>
            <person name="Crous P.W."/>
            <person name="Stergiopoulos I."/>
        </authorList>
    </citation>
    <scope>NUCLEOTIDE SEQUENCE [LARGE SCALE GENOMIC DNA]</scope>
    <source>
        <strain evidence="3 4">CBS 116634</strain>
    </source>
</reference>
<feature type="compositionally biased region" description="Basic and acidic residues" evidence="1">
    <location>
        <begin position="309"/>
        <end position="323"/>
    </location>
</feature>
<feature type="compositionally biased region" description="Basic and acidic residues" evidence="1">
    <location>
        <begin position="447"/>
        <end position="469"/>
    </location>
</feature>
<evidence type="ECO:0000259" key="2">
    <source>
        <dbReference type="Pfam" id="PF01425"/>
    </source>
</evidence>
<dbReference type="GO" id="GO:0003824">
    <property type="term" value="F:catalytic activity"/>
    <property type="evidence" value="ECO:0007669"/>
    <property type="project" value="InterPro"/>
</dbReference>
<evidence type="ECO:0000256" key="1">
    <source>
        <dbReference type="SAM" id="MobiDB-lite"/>
    </source>
</evidence>
<dbReference type="Proteomes" id="UP000073492">
    <property type="component" value="Unassembled WGS sequence"/>
</dbReference>
<dbReference type="EMBL" id="LFZO01000155">
    <property type="protein sequence ID" value="KXT12320.1"/>
    <property type="molecule type" value="Genomic_DNA"/>
</dbReference>
<feature type="domain" description="Amidase" evidence="2">
    <location>
        <begin position="45"/>
        <end position="106"/>
    </location>
</feature>
<dbReference type="Pfam" id="PF01425">
    <property type="entry name" value="Amidase"/>
    <property type="match status" value="1"/>
</dbReference>
<dbReference type="InterPro" id="IPR036928">
    <property type="entry name" value="AS_sf"/>
</dbReference>
<dbReference type="InterPro" id="IPR023631">
    <property type="entry name" value="Amidase_dom"/>
</dbReference>
<comment type="caution">
    <text evidence="3">The sequence shown here is derived from an EMBL/GenBank/DDBJ whole genome shotgun (WGS) entry which is preliminary data.</text>
</comment>
<accession>A0A139IC26</accession>
<protein>
    <recommendedName>
        <fullName evidence="2">Amidase domain-containing protein</fullName>
    </recommendedName>
</protein>
<name>A0A139IC26_9PEZI</name>
<dbReference type="SUPFAM" id="SSF75304">
    <property type="entry name" value="Amidase signature (AS) enzymes"/>
    <property type="match status" value="1"/>
</dbReference>
<organism evidence="3 4">
    <name type="scientific">Pseudocercospora musae</name>
    <dbReference type="NCBI Taxonomy" id="113226"/>
    <lineage>
        <taxon>Eukaryota</taxon>
        <taxon>Fungi</taxon>
        <taxon>Dikarya</taxon>
        <taxon>Ascomycota</taxon>
        <taxon>Pezizomycotina</taxon>
        <taxon>Dothideomycetes</taxon>
        <taxon>Dothideomycetidae</taxon>
        <taxon>Mycosphaerellales</taxon>
        <taxon>Mycosphaerellaceae</taxon>
        <taxon>Pseudocercospora</taxon>
    </lineage>
</organism>
<gene>
    <name evidence="3" type="ORF">AC579_7629</name>
</gene>
<evidence type="ECO:0000313" key="4">
    <source>
        <dbReference type="Proteomes" id="UP000073492"/>
    </source>
</evidence>
<feature type="region of interest" description="Disordered" evidence="1">
    <location>
        <begin position="418"/>
        <end position="484"/>
    </location>
</feature>
<dbReference type="PANTHER" id="PTHR11895">
    <property type="entry name" value="TRANSAMIDASE"/>
    <property type="match status" value="1"/>
</dbReference>
<evidence type="ECO:0000313" key="3">
    <source>
        <dbReference type="EMBL" id="KXT12321.1"/>
    </source>
</evidence>
<dbReference type="EMBL" id="LFZO01000155">
    <property type="protein sequence ID" value="KXT12319.1"/>
    <property type="molecule type" value="Genomic_DNA"/>
</dbReference>
<dbReference type="EMBL" id="LFZO01000155">
    <property type="protein sequence ID" value="KXT12321.1"/>
    <property type="molecule type" value="Genomic_DNA"/>
</dbReference>
<dbReference type="AlphaFoldDB" id="A0A139IC26"/>
<keyword evidence="4" id="KW-1185">Reference proteome</keyword>